<dbReference type="PANTHER" id="PTHR31616">
    <property type="entry name" value="TREHALASE"/>
    <property type="match status" value="1"/>
</dbReference>
<organism evidence="3 4">
    <name type="scientific">Caballeronia hypogeia</name>
    <dbReference type="NCBI Taxonomy" id="1777140"/>
    <lineage>
        <taxon>Bacteria</taxon>
        <taxon>Pseudomonadati</taxon>
        <taxon>Pseudomonadota</taxon>
        <taxon>Betaproteobacteria</taxon>
        <taxon>Burkholderiales</taxon>
        <taxon>Burkholderiaceae</taxon>
        <taxon>Caballeronia</taxon>
    </lineage>
</organism>
<dbReference type="SUPFAM" id="SSF48208">
    <property type="entry name" value="Six-hairpin glycosidases"/>
    <property type="match status" value="1"/>
</dbReference>
<dbReference type="InterPro" id="IPR011613">
    <property type="entry name" value="GH15-like"/>
</dbReference>
<dbReference type="RefSeq" id="WP_061167462.1">
    <property type="nucleotide sequence ID" value="NZ_FCOA02000005.1"/>
</dbReference>
<comment type="caution">
    <text evidence="3">The sequence shown here is derived from an EMBL/GenBank/DDBJ whole genome shotgun (WGS) entry which is preliminary data.</text>
</comment>
<feature type="domain" description="Trehalase-like N-terminal" evidence="2">
    <location>
        <begin position="2"/>
        <end position="142"/>
    </location>
</feature>
<sequence length="590" mass="66508">MAPRIEDHALLGDGRASALVTTDGSIDWLCWPMFESAPCFAALLGDASNGHWRIAPVEPVRSVTRRYLDSSLVLQTTMHTASGSVEITDCLAWGETPARLVRRVHCVSGRVTMASEFAIRFDHGRTRPWLRPFGKRIAAIGGAHALWFDTPSEPVLDADAVRHEITLAEGECCDFALTCCRSWDAPPAAPDVRALLDATLHHWAQWSARLELKDQRYIEPIRRSLAVLRGLTHRLTGGIAAAATSSLPERIGGDLNWDYRYCWLRDASFTMLALAGTGMRGEAQAWRDWLLRALAGDPVHTQTIYTTEGDSHIAEWSCDWLRGYESSRPVRFGNAAVTQSQHDIYGEIIDALYVSRCHGMPPDDDIWKLEHDLIEHVRRIWRQPDNGVWESRGGARHHTLSKVMAWLALDRGIKCAERFGHDAPVDEWRHDADVIRHSVMTHGFHRGVNAFTQCYDSDRLDASLLLLPLRGFLPADDLRMIATVDAIERRLMHDGLVFRFLDQHDARPEGAFIACCCWLAQVRQMQGRETQARTLFERVLSIQNDLGLLAEEYDTEKKRQCGNYPQVLSHVALINAACYFDDTDHSLHAL</sequence>
<dbReference type="GO" id="GO:0005975">
    <property type="term" value="P:carbohydrate metabolic process"/>
    <property type="evidence" value="ECO:0007669"/>
    <property type="project" value="InterPro"/>
</dbReference>
<name>A0A158AFF0_9BURK</name>
<protein>
    <submittedName>
        <fullName evidence="3">Glycoside hydrolase 15-related</fullName>
    </submittedName>
</protein>
<keyword evidence="3" id="KW-0378">Hydrolase</keyword>
<proteinExistence type="predicted"/>
<dbReference type="InterPro" id="IPR045582">
    <property type="entry name" value="Trehalase-like_N"/>
</dbReference>
<dbReference type="Pfam" id="PF19291">
    <property type="entry name" value="TREH_N"/>
    <property type="match status" value="1"/>
</dbReference>
<dbReference type="PANTHER" id="PTHR31616:SF0">
    <property type="entry name" value="GLUCAN 1,4-ALPHA-GLUCOSIDASE"/>
    <property type="match status" value="1"/>
</dbReference>
<dbReference type="Pfam" id="PF00723">
    <property type="entry name" value="Glyco_hydro_15"/>
    <property type="match status" value="1"/>
</dbReference>
<gene>
    <name evidence="3" type="ORF">AWB79_02222</name>
</gene>
<keyword evidence="4" id="KW-1185">Reference proteome</keyword>
<dbReference type="Proteomes" id="UP000054851">
    <property type="component" value="Unassembled WGS sequence"/>
</dbReference>
<evidence type="ECO:0000313" key="3">
    <source>
        <dbReference type="EMBL" id="SAK55777.1"/>
    </source>
</evidence>
<dbReference type="InterPro" id="IPR012341">
    <property type="entry name" value="6hp_glycosidase-like_sf"/>
</dbReference>
<evidence type="ECO:0000259" key="1">
    <source>
        <dbReference type="Pfam" id="PF00723"/>
    </source>
</evidence>
<dbReference type="GO" id="GO:0004553">
    <property type="term" value="F:hydrolase activity, hydrolyzing O-glycosyl compounds"/>
    <property type="evidence" value="ECO:0007669"/>
    <property type="project" value="TreeGrafter"/>
</dbReference>
<dbReference type="InterPro" id="IPR008928">
    <property type="entry name" value="6-hairpin_glycosidase_sf"/>
</dbReference>
<reference evidence="3" key="1">
    <citation type="submission" date="2016-01" db="EMBL/GenBank/DDBJ databases">
        <authorList>
            <person name="Peeters C."/>
        </authorList>
    </citation>
    <scope>NUCLEOTIDE SEQUENCE</scope>
    <source>
        <strain evidence="3">LMG 29322</strain>
    </source>
</reference>
<accession>A0A158AFF0</accession>
<dbReference type="Gene3D" id="1.50.10.10">
    <property type="match status" value="1"/>
</dbReference>
<dbReference type="AlphaFoldDB" id="A0A158AFF0"/>
<dbReference type="EMBL" id="FCOA02000005">
    <property type="protein sequence ID" value="SAK55777.1"/>
    <property type="molecule type" value="Genomic_DNA"/>
</dbReference>
<dbReference type="OrthoDB" id="3902805at2"/>
<evidence type="ECO:0000313" key="4">
    <source>
        <dbReference type="Proteomes" id="UP000054851"/>
    </source>
</evidence>
<feature type="domain" description="GH15-like" evidence="1">
    <location>
        <begin position="234"/>
        <end position="577"/>
    </location>
</feature>
<evidence type="ECO:0000259" key="2">
    <source>
        <dbReference type="Pfam" id="PF19291"/>
    </source>
</evidence>
<dbReference type="STRING" id="1777140.AWB79_02222"/>